<evidence type="ECO:0000313" key="1">
    <source>
        <dbReference type="EMBL" id="KAK8388179.1"/>
    </source>
</evidence>
<keyword evidence="2" id="KW-1185">Reference proteome</keyword>
<dbReference type="EMBL" id="JARAKH010000029">
    <property type="protein sequence ID" value="KAK8388179.1"/>
    <property type="molecule type" value="Genomic_DNA"/>
</dbReference>
<organism evidence="1 2">
    <name type="scientific">Scylla paramamosain</name>
    <name type="common">Mud crab</name>
    <dbReference type="NCBI Taxonomy" id="85552"/>
    <lineage>
        <taxon>Eukaryota</taxon>
        <taxon>Metazoa</taxon>
        <taxon>Ecdysozoa</taxon>
        <taxon>Arthropoda</taxon>
        <taxon>Crustacea</taxon>
        <taxon>Multicrustacea</taxon>
        <taxon>Malacostraca</taxon>
        <taxon>Eumalacostraca</taxon>
        <taxon>Eucarida</taxon>
        <taxon>Decapoda</taxon>
        <taxon>Pleocyemata</taxon>
        <taxon>Brachyura</taxon>
        <taxon>Eubrachyura</taxon>
        <taxon>Portunoidea</taxon>
        <taxon>Portunidae</taxon>
        <taxon>Portuninae</taxon>
        <taxon>Scylla</taxon>
    </lineage>
</organism>
<comment type="caution">
    <text evidence="1">The sequence shown here is derived from an EMBL/GenBank/DDBJ whole genome shotgun (WGS) entry which is preliminary data.</text>
</comment>
<dbReference type="Proteomes" id="UP001487740">
    <property type="component" value="Unassembled WGS sequence"/>
</dbReference>
<accession>A0AAW0TLD3</accession>
<reference evidence="1 2" key="1">
    <citation type="submission" date="2023-03" db="EMBL/GenBank/DDBJ databases">
        <title>High-quality genome of Scylla paramamosain provides insights in environmental adaptation.</title>
        <authorList>
            <person name="Zhang L."/>
        </authorList>
    </citation>
    <scope>NUCLEOTIDE SEQUENCE [LARGE SCALE GENOMIC DNA]</scope>
    <source>
        <strain evidence="1">LZ_2023a</strain>
        <tissue evidence="1">Muscle</tissue>
    </source>
</reference>
<dbReference type="AlphaFoldDB" id="A0AAW0TLD3"/>
<sequence>MKLFSIPEPSGVTAAPGHEVAKLNYWLRVKFTKCGFPGAFDHHHSRCCQGGGTSNDGNMVILPLPISIPACASYPSIPSHPLSWQWVWGRCG</sequence>
<gene>
    <name evidence="1" type="ORF">O3P69_020214</name>
</gene>
<name>A0AAW0TLD3_SCYPA</name>
<protein>
    <submittedName>
        <fullName evidence="1">Uncharacterized protein</fullName>
    </submittedName>
</protein>
<proteinExistence type="predicted"/>
<evidence type="ECO:0000313" key="2">
    <source>
        <dbReference type="Proteomes" id="UP001487740"/>
    </source>
</evidence>